<comment type="caution">
    <text evidence="2">The sequence shown here is derived from an EMBL/GenBank/DDBJ whole genome shotgun (WGS) entry which is preliminary data.</text>
</comment>
<proteinExistence type="predicted"/>
<sequence length="230" mass="24665">MSRWPILRFLSSEHLVFLFLFLAAGYLLTVLVVPVFGLFRPVTLSAVDIAGQVVFWLAVGYGYGAATLLSTVVSHGRSRREFAAQYPVFQLLTAIVLAALITVVYAGEAALYRVVGWTRHLQDQRIFEAGDYPLIFVAYLCMLMSCLVAGAFTATGFYRWESGGVLVLLPAAAVLAFGGTMTGFFDLSFARLPVSGAAGLLAVTAAAVAGGVALLWLSVRDVSLRTRVSA</sequence>
<evidence type="ECO:0000313" key="2">
    <source>
        <dbReference type="EMBL" id="MFD1372891.1"/>
    </source>
</evidence>
<gene>
    <name evidence="2" type="ORF">ACFQ5G_46830</name>
</gene>
<accession>A0ABW4ARV2</accession>
<protein>
    <recommendedName>
        <fullName evidence="4">ABC transporter permease</fullName>
    </recommendedName>
</protein>
<dbReference type="Proteomes" id="UP001597183">
    <property type="component" value="Unassembled WGS sequence"/>
</dbReference>
<feature type="transmembrane region" description="Helical" evidence="1">
    <location>
        <begin position="49"/>
        <end position="70"/>
    </location>
</feature>
<dbReference type="EMBL" id="JBHTMK010000063">
    <property type="protein sequence ID" value="MFD1372891.1"/>
    <property type="molecule type" value="Genomic_DNA"/>
</dbReference>
<feature type="transmembrane region" description="Helical" evidence="1">
    <location>
        <begin position="165"/>
        <end position="185"/>
    </location>
</feature>
<evidence type="ECO:0000313" key="3">
    <source>
        <dbReference type="Proteomes" id="UP001597183"/>
    </source>
</evidence>
<keyword evidence="1" id="KW-0812">Transmembrane</keyword>
<organism evidence="2 3">
    <name type="scientific">Actinoplanes sichuanensis</name>
    <dbReference type="NCBI Taxonomy" id="512349"/>
    <lineage>
        <taxon>Bacteria</taxon>
        <taxon>Bacillati</taxon>
        <taxon>Actinomycetota</taxon>
        <taxon>Actinomycetes</taxon>
        <taxon>Micromonosporales</taxon>
        <taxon>Micromonosporaceae</taxon>
        <taxon>Actinoplanes</taxon>
    </lineage>
</organism>
<evidence type="ECO:0000256" key="1">
    <source>
        <dbReference type="SAM" id="Phobius"/>
    </source>
</evidence>
<keyword evidence="1" id="KW-1133">Transmembrane helix</keyword>
<name>A0ABW4ARV2_9ACTN</name>
<keyword evidence="3" id="KW-1185">Reference proteome</keyword>
<feature type="transmembrane region" description="Helical" evidence="1">
    <location>
        <begin position="197"/>
        <end position="217"/>
    </location>
</feature>
<evidence type="ECO:0008006" key="4">
    <source>
        <dbReference type="Google" id="ProtNLM"/>
    </source>
</evidence>
<dbReference type="RefSeq" id="WP_317794621.1">
    <property type="nucleotide sequence ID" value="NZ_AP028461.1"/>
</dbReference>
<feature type="transmembrane region" description="Helical" evidence="1">
    <location>
        <begin position="91"/>
        <end position="112"/>
    </location>
</feature>
<feature type="transmembrane region" description="Helical" evidence="1">
    <location>
        <begin position="132"/>
        <end position="158"/>
    </location>
</feature>
<keyword evidence="1" id="KW-0472">Membrane</keyword>
<reference evidence="3" key="1">
    <citation type="journal article" date="2019" name="Int. J. Syst. Evol. Microbiol.">
        <title>The Global Catalogue of Microorganisms (GCM) 10K type strain sequencing project: providing services to taxonomists for standard genome sequencing and annotation.</title>
        <authorList>
            <consortium name="The Broad Institute Genomics Platform"/>
            <consortium name="The Broad Institute Genome Sequencing Center for Infectious Disease"/>
            <person name="Wu L."/>
            <person name="Ma J."/>
        </authorList>
    </citation>
    <scope>NUCLEOTIDE SEQUENCE [LARGE SCALE GENOMIC DNA]</scope>
    <source>
        <strain evidence="3">CCM 7526</strain>
    </source>
</reference>
<feature type="transmembrane region" description="Helical" evidence="1">
    <location>
        <begin position="15"/>
        <end position="37"/>
    </location>
</feature>